<dbReference type="Gene3D" id="1.10.10.10">
    <property type="entry name" value="Winged helix-like DNA-binding domain superfamily/Winged helix DNA-binding domain"/>
    <property type="match status" value="1"/>
</dbReference>
<keyword evidence="1" id="KW-0805">Transcription regulation</keyword>
<name>A0A3D2X5N7_9FIRM</name>
<keyword evidence="3" id="KW-0804">Transcription</keyword>
<dbReference type="GO" id="GO:0003700">
    <property type="term" value="F:DNA-binding transcription factor activity"/>
    <property type="evidence" value="ECO:0007669"/>
    <property type="project" value="InterPro"/>
</dbReference>
<dbReference type="AlphaFoldDB" id="A0A3D2X5N7"/>
<dbReference type="PRINTS" id="PR00598">
    <property type="entry name" value="HTHMARR"/>
</dbReference>
<protein>
    <recommendedName>
        <fullName evidence="4">HTH marR-type domain-containing protein</fullName>
    </recommendedName>
</protein>
<evidence type="ECO:0000313" key="5">
    <source>
        <dbReference type="EMBL" id="HCL02451.1"/>
    </source>
</evidence>
<evidence type="ECO:0000313" key="6">
    <source>
        <dbReference type="Proteomes" id="UP000262969"/>
    </source>
</evidence>
<dbReference type="SMART" id="SM00347">
    <property type="entry name" value="HTH_MARR"/>
    <property type="match status" value="1"/>
</dbReference>
<dbReference type="InterPro" id="IPR036388">
    <property type="entry name" value="WH-like_DNA-bd_sf"/>
</dbReference>
<dbReference type="EMBL" id="DPVV01000282">
    <property type="protein sequence ID" value="HCL02451.1"/>
    <property type="molecule type" value="Genomic_DNA"/>
</dbReference>
<gene>
    <name evidence="5" type="ORF">DHW61_08550</name>
</gene>
<dbReference type="PANTHER" id="PTHR42756">
    <property type="entry name" value="TRANSCRIPTIONAL REGULATOR, MARR"/>
    <property type="match status" value="1"/>
</dbReference>
<evidence type="ECO:0000259" key="4">
    <source>
        <dbReference type="PROSITE" id="PS50995"/>
    </source>
</evidence>
<sequence length="149" mass="17326">MYEHRSENFIWFDKIKKMAQRRQQEALKPYGLSSIHAMYLLVLLDQPDGLTFKELCGKLCVDKANTSRAVNVLEEKGYVFRDYTSAGVLKYKLILSEEGKNIAQEVGRTMKKFHCQLVEPLTEEEIKTVRNVMFKIAKAVDDMENDKEE</sequence>
<dbReference type="InterPro" id="IPR036390">
    <property type="entry name" value="WH_DNA-bd_sf"/>
</dbReference>
<reference evidence="5 6" key="1">
    <citation type="journal article" date="2018" name="Nat. Biotechnol.">
        <title>A standardized bacterial taxonomy based on genome phylogeny substantially revises the tree of life.</title>
        <authorList>
            <person name="Parks D.H."/>
            <person name="Chuvochina M."/>
            <person name="Waite D.W."/>
            <person name="Rinke C."/>
            <person name="Skarshewski A."/>
            <person name="Chaumeil P.A."/>
            <person name="Hugenholtz P."/>
        </authorList>
    </citation>
    <scope>NUCLEOTIDE SEQUENCE [LARGE SCALE GENOMIC DNA]</scope>
    <source>
        <strain evidence="5">UBA11728</strain>
    </source>
</reference>
<proteinExistence type="predicted"/>
<dbReference type="PROSITE" id="PS50995">
    <property type="entry name" value="HTH_MARR_2"/>
    <property type="match status" value="1"/>
</dbReference>
<dbReference type="Pfam" id="PF12802">
    <property type="entry name" value="MarR_2"/>
    <property type="match status" value="1"/>
</dbReference>
<dbReference type="InterPro" id="IPR000835">
    <property type="entry name" value="HTH_MarR-typ"/>
</dbReference>
<evidence type="ECO:0000256" key="2">
    <source>
        <dbReference type="ARBA" id="ARBA00023125"/>
    </source>
</evidence>
<feature type="domain" description="HTH marR-type" evidence="4">
    <location>
        <begin position="1"/>
        <end position="138"/>
    </location>
</feature>
<accession>A0A3D2X5N7</accession>
<dbReference type="GO" id="GO:0003677">
    <property type="term" value="F:DNA binding"/>
    <property type="evidence" value="ECO:0007669"/>
    <property type="project" value="UniProtKB-KW"/>
</dbReference>
<evidence type="ECO:0000256" key="3">
    <source>
        <dbReference type="ARBA" id="ARBA00023163"/>
    </source>
</evidence>
<organism evidence="5 6">
    <name type="scientific">Lachnoclostridium phytofermentans</name>
    <dbReference type="NCBI Taxonomy" id="66219"/>
    <lineage>
        <taxon>Bacteria</taxon>
        <taxon>Bacillati</taxon>
        <taxon>Bacillota</taxon>
        <taxon>Clostridia</taxon>
        <taxon>Lachnospirales</taxon>
        <taxon>Lachnospiraceae</taxon>
    </lineage>
</organism>
<dbReference type="SUPFAM" id="SSF46785">
    <property type="entry name" value="Winged helix' DNA-binding domain"/>
    <property type="match status" value="1"/>
</dbReference>
<dbReference type="Proteomes" id="UP000262969">
    <property type="component" value="Unassembled WGS sequence"/>
</dbReference>
<evidence type="ECO:0000256" key="1">
    <source>
        <dbReference type="ARBA" id="ARBA00023015"/>
    </source>
</evidence>
<comment type="caution">
    <text evidence="5">The sequence shown here is derived from an EMBL/GenBank/DDBJ whole genome shotgun (WGS) entry which is preliminary data.</text>
</comment>
<keyword evidence="2" id="KW-0238">DNA-binding</keyword>
<dbReference type="PANTHER" id="PTHR42756:SF1">
    <property type="entry name" value="TRANSCRIPTIONAL REPRESSOR OF EMRAB OPERON"/>
    <property type="match status" value="1"/>
</dbReference>